<feature type="domain" description="Fido" evidence="1">
    <location>
        <begin position="1"/>
        <end position="119"/>
    </location>
</feature>
<gene>
    <name evidence="2" type="ORF">SAMN05421637_1375</name>
</gene>
<dbReference type="PANTHER" id="PTHR39426">
    <property type="entry name" value="HOMOLOGY TO DEATH-ON-CURING PROTEIN OF PHAGE P1"/>
    <property type="match status" value="1"/>
</dbReference>
<organism evidence="2 3">
    <name type="scientific">Demequina mangrovi</name>
    <dbReference type="NCBI Taxonomy" id="1043493"/>
    <lineage>
        <taxon>Bacteria</taxon>
        <taxon>Bacillati</taxon>
        <taxon>Actinomycetota</taxon>
        <taxon>Actinomycetes</taxon>
        <taxon>Micrococcales</taxon>
        <taxon>Demequinaceae</taxon>
        <taxon>Demequina</taxon>
    </lineage>
</organism>
<reference evidence="3" key="1">
    <citation type="submission" date="2016-10" db="EMBL/GenBank/DDBJ databases">
        <authorList>
            <person name="Varghese N."/>
        </authorList>
    </citation>
    <scope>NUCLEOTIDE SEQUENCE [LARGE SCALE GENOMIC DNA]</scope>
    <source>
        <strain evidence="3">DSM 24868</strain>
    </source>
</reference>
<evidence type="ECO:0000313" key="2">
    <source>
        <dbReference type="EMBL" id="SEJ26467.1"/>
    </source>
</evidence>
<protein>
    <submittedName>
        <fullName evidence="2">Death on curing protein</fullName>
    </submittedName>
</protein>
<dbReference type="eggNOG" id="COG3654">
    <property type="taxonomic scope" value="Bacteria"/>
</dbReference>
<dbReference type="EMBL" id="FNZI01000002">
    <property type="protein sequence ID" value="SEJ26467.1"/>
    <property type="molecule type" value="Genomic_DNA"/>
</dbReference>
<dbReference type="InterPro" id="IPR006440">
    <property type="entry name" value="Doc"/>
</dbReference>
<dbReference type="GO" id="GO:0016301">
    <property type="term" value="F:kinase activity"/>
    <property type="evidence" value="ECO:0007669"/>
    <property type="project" value="InterPro"/>
</dbReference>
<dbReference type="InterPro" id="IPR003812">
    <property type="entry name" value="Fido"/>
</dbReference>
<dbReference type="RefSeq" id="WP_042214186.1">
    <property type="nucleotide sequence ID" value="NZ_BBLU01000005.1"/>
</dbReference>
<dbReference type="Pfam" id="PF02661">
    <property type="entry name" value="Fic"/>
    <property type="match status" value="1"/>
</dbReference>
<dbReference type="STRING" id="1043493.SAMN05421637_1375"/>
<dbReference type="Gene3D" id="1.20.120.1870">
    <property type="entry name" value="Fic/DOC protein, Fido domain"/>
    <property type="match status" value="1"/>
</dbReference>
<dbReference type="AlphaFoldDB" id="A0A1H6XIE3"/>
<proteinExistence type="predicted"/>
<dbReference type="PANTHER" id="PTHR39426:SF1">
    <property type="entry name" value="HOMOLOGY TO DEATH-ON-CURING PROTEIN OF PHAGE P1"/>
    <property type="match status" value="1"/>
</dbReference>
<dbReference type="PROSITE" id="PS51459">
    <property type="entry name" value="FIDO"/>
    <property type="match status" value="1"/>
</dbReference>
<keyword evidence="3" id="KW-1185">Reference proteome</keyword>
<name>A0A1H6XIE3_9MICO</name>
<accession>A0A1H6XIE3</accession>
<evidence type="ECO:0000259" key="1">
    <source>
        <dbReference type="PROSITE" id="PS51459"/>
    </source>
</evidence>
<evidence type="ECO:0000313" key="3">
    <source>
        <dbReference type="Proteomes" id="UP000183315"/>
    </source>
</evidence>
<sequence>MTRDVTFEIAVRIIDAERIGPIRDAGLLQSALARPATTIFGRDAYPSLPEKAAALMHSVCGNHALADGNKRLAAILMLVFVDLNGHRVMLDNDGLFTLTMAVADGTLDDVPSIAARLPLAPRD</sequence>
<dbReference type="OrthoDB" id="9802752at2"/>
<dbReference type="Proteomes" id="UP000183315">
    <property type="component" value="Unassembled WGS sequence"/>
</dbReference>
<dbReference type="InterPro" id="IPR053737">
    <property type="entry name" value="Type_II_TA_Toxin"/>
</dbReference>